<evidence type="ECO:0000313" key="1">
    <source>
        <dbReference type="EMBL" id="ERG93678.1"/>
    </source>
</evidence>
<organism evidence="1 2">
    <name type="scientific">Haloquadratum walsbyi J07HQW2</name>
    <dbReference type="NCBI Taxonomy" id="1238425"/>
    <lineage>
        <taxon>Archaea</taxon>
        <taxon>Methanobacteriati</taxon>
        <taxon>Methanobacteriota</taxon>
        <taxon>Stenosarchaea group</taxon>
        <taxon>Halobacteria</taxon>
        <taxon>Halobacteriales</taxon>
        <taxon>Haloferacaceae</taxon>
        <taxon>Haloquadratum</taxon>
    </lineage>
</organism>
<dbReference type="STRING" id="1238425.J07HQW2_00111"/>
<gene>
    <name evidence="1" type="ORF">J07HQW2_00111</name>
</gene>
<dbReference type="EMBL" id="KE356561">
    <property type="protein sequence ID" value="ERG93678.1"/>
    <property type="molecule type" value="Genomic_DNA"/>
</dbReference>
<protein>
    <submittedName>
        <fullName evidence="1">Uncharacterized protein</fullName>
    </submittedName>
</protein>
<dbReference type="HOGENOM" id="CLU_1718181_0_0_2"/>
<proteinExistence type="predicted"/>
<dbReference type="AlphaFoldDB" id="U1NAN5"/>
<reference evidence="1 2" key="1">
    <citation type="journal article" date="2013" name="PLoS ONE">
        <title>Assembly-driven community genomics of a hypersaline microbial ecosystem.</title>
        <authorList>
            <person name="Podell S."/>
            <person name="Ugalde J.A."/>
            <person name="Narasingarao P."/>
            <person name="Banfield J.F."/>
            <person name="Heidelberg K.B."/>
            <person name="Allen E.E."/>
        </authorList>
    </citation>
    <scope>NUCLEOTIDE SEQUENCE [LARGE SCALE GENOMIC DNA]</scope>
    <source>
        <strain evidence="2">J07HQW2</strain>
    </source>
</reference>
<evidence type="ECO:0000313" key="2">
    <source>
        <dbReference type="Proteomes" id="UP000030710"/>
    </source>
</evidence>
<name>U1NAN5_9EURY</name>
<accession>U1NAN5</accession>
<dbReference type="Proteomes" id="UP000030710">
    <property type="component" value="Unassembled WGS sequence"/>
</dbReference>
<dbReference type="RefSeq" id="WP_021053172.1">
    <property type="nucleotide sequence ID" value="NZ_KE356561.1"/>
</dbReference>
<sequence>MHQQITDLSENLAIQMDFQEQQNAEFIQRITEFEQMVENGSVNGDQSKADADVCSLERYSNMSVFERGGSLTKPVRRAVIVWENYHDWSSPAFKGRVIDSSQLRKLLNTSTQSELAFSRIYRVMREFDKNTSEKYKYIDSRNKGKLLIKYYK</sequence>